<feature type="domain" description="HMG box" evidence="5">
    <location>
        <begin position="206"/>
        <end position="274"/>
    </location>
</feature>
<keyword evidence="1 3" id="KW-0238">DNA-binding</keyword>
<evidence type="ECO:0000259" key="5">
    <source>
        <dbReference type="PROSITE" id="PS50118"/>
    </source>
</evidence>
<feature type="region of interest" description="Disordered" evidence="4">
    <location>
        <begin position="103"/>
        <end position="179"/>
    </location>
</feature>
<dbReference type="PANTHER" id="PTHR45789">
    <property type="entry name" value="FI18025P1"/>
    <property type="match status" value="1"/>
</dbReference>
<dbReference type="GO" id="GO:0000981">
    <property type="term" value="F:DNA-binding transcription factor activity, RNA polymerase II-specific"/>
    <property type="evidence" value="ECO:0007669"/>
    <property type="project" value="TreeGrafter"/>
</dbReference>
<evidence type="ECO:0000256" key="4">
    <source>
        <dbReference type="SAM" id="MobiDB-lite"/>
    </source>
</evidence>
<comment type="caution">
    <text evidence="6">The sequence shown here is derived from an EMBL/GenBank/DDBJ whole genome shotgun (WGS) entry which is preliminary data.</text>
</comment>
<dbReference type="AlphaFoldDB" id="A0AA39V773"/>
<dbReference type="SMART" id="SM00398">
    <property type="entry name" value="HMG"/>
    <property type="match status" value="1"/>
</dbReference>
<dbReference type="Proteomes" id="UP001166286">
    <property type="component" value="Unassembled WGS sequence"/>
</dbReference>
<proteinExistence type="predicted"/>
<dbReference type="PROSITE" id="PS50118">
    <property type="entry name" value="HMG_BOX_2"/>
    <property type="match status" value="1"/>
</dbReference>
<protein>
    <recommendedName>
        <fullName evidence="5">HMG box domain-containing protein</fullName>
    </recommendedName>
</protein>
<gene>
    <name evidence="6" type="ORF">JMJ35_008019</name>
</gene>
<dbReference type="InterPro" id="IPR051356">
    <property type="entry name" value="SOX/SOX-like_TF"/>
</dbReference>
<name>A0AA39V773_9LECA</name>
<dbReference type="EMBL" id="JAFEKC020000018">
    <property type="protein sequence ID" value="KAK0509625.1"/>
    <property type="molecule type" value="Genomic_DNA"/>
</dbReference>
<sequence length="509" mass="57034">MAKQTPPTPPDVDGRELQDGFHQLMQHNTKTQHQANAYAGDSGAYVASGSSYNTPEPEAGQWYMDQYGNRTFMYHNQNHIAGDLQYDAYGQPIYRPQQGSIYQGLPQHHQYPNPALYSTSPPTSSDHGTPPRRTARQRGLAANDSRHSSPKPKKKAGKNGPMPKTLGGPLSELTKDMDHIPIKDTETWVNRSIEDRRQEAKKDNFVKRPSNSFILYRSAYADRARNFQKSANHQVVSSLAGESWAMEPPEIRKQYDIWAKVERENHAKAFPEYKFQPQTNKASSRKRKGRGEGSDDEESDFDSDYAYEPKSAVRALKSKRTRNSYRDSSNTPSGDSLDEYDPYGHGPDMFHPSSYQMTNPGKPLPVGLHQLPPGQYYQTTSHPNQRYASYGGFVEDVLVKATEGPAGYHQPAPPVIGIPGAFHHELQGDENGQMLNHIDPMLASFDQSHPRLSISNGHTGKDMDGAVGPQTGSYPVGVFSPVLNDFDSEHEDTEPAFGTEEWWKQNKDR</sequence>
<evidence type="ECO:0000256" key="2">
    <source>
        <dbReference type="ARBA" id="ARBA00023242"/>
    </source>
</evidence>
<evidence type="ECO:0000256" key="1">
    <source>
        <dbReference type="ARBA" id="ARBA00023125"/>
    </source>
</evidence>
<feature type="region of interest" description="Disordered" evidence="4">
    <location>
        <begin position="269"/>
        <end position="360"/>
    </location>
</feature>
<accession>A0AA39V773</accession>
<feature type="compositionally biased region" description="Polar residues" evidence="4">
    <location>
        <begin position="116"/>
        <end position="127"/>
    </location>
</feature>
<feature type="DNA-binding region" description="HMG box" evidence="3">
    <location>
        <begin position="206"/>
        <end position="274"/>
    </location>
</feature>
<dbReference type="SUPFAM" id="SSF47095">
    <property type="entry name" value="HMG-box"/>
    <property type="match status" value="1"/>
</dbReference>
<dbReference type="CDD" id="cd01389">
    <property type="entry name" value="HMG-box_ROX1-like"/>
    <property type="match status" value="1"/>
</dbReference>
<dbReference type="GO" id="GO:0000978">
    <property type="term" value="F:RNA polymerase II cis-regulatory region sequence-specific DNA binding"/>
    <property type="evidence" value="ECO:0007669"/>
    <property type="project" value="TreeGrafter"/>
</dbReference>
<keyword evidence="7" id="KW-1185">Reference proteome</keyword>
<dbReference type="PANTHER" id="PTHR45789:SF2">
    <property type="entry name" value="FI18025P1"/>
    <property type="match status" value="1"/>
</dbReference>
<dbReference type="InterPro" id="IPR009071">
    <property type="entry name" value="HMG_box_dom"/>
</dbReference>
<evidence type="ECO:0000313" key="7">
    <source>
        <dbReference type="Proteomes" id="UP001166286"/>
    </source>
</evidence>
<dbReference type="Pfam" id="PF00505">
    <property type="entry name" value="HMG_box"/>
    <property type="match status" value="1"/>
</dbReference>
<feature type="compositionally biased region" description="Acidic residues" evidence="4">
    <location>
        <begin position="294"/>
        <end position="305"/>
    </location>
</feature>
<dbReference type="Gene3D" id="1.10.30.10">
    <property type="entry name" value="High mobility group box domain"/>
    <property type="match status" value="1"/>
</dbReference>
<keyword evidence="2 3" id="KW-0539">Nucleus</keyword>
<organism evidence="6 7">
    <name type="scientific">Cladonia borealis</name>
    <dbReference type="NCBI Taxonomy" id="184061"/>
    <lineage>
        <taxon>Eukaryota</taxon>
        <taxon>Fungi</taxon>
        <taxon>Dikarya</taxon>
        <taxon>Ascomycota</taxon>
        <taxon>Pezizomycotina</taxon>
        <taxon>Lecanoromycetes</taxon>
        <taxon>OSLEUM clade</taxon>
        <taxon>Lecanoromycetidae</taxon>
        <taxon>Lecanorales</taxon>
        <taxon>Lecanorineae</taxon>
        <taxon>Cladoniaceae</taxon>
        <taxon>Cladonia</taxon>
    </lineage>
</organism>
<feature type="region of interest" description="Disordered" evidence="4">
    <location>
        <begin position="485"/>
        <end position="509"/>
    </location>
</feature>
<reference evidence="6" key="1">
    <citation type="submission" date="2023-03" db="EMBL/GenBank/DDBJ databases">
        <title>Complete genome of Cladonia borealis.</title>
        <authorList>
            <person name="Park H."/>
        </authorList>
    </citation>
    <scope>NUCLEOTIDE SEQUENCE</scope>
    <source>
        <strain evidence="6">ANT050790</strain>
    </source>
</reference>
<dbReference type="InterPro" id="IPR036910">
    <property type="entry name" value="HMG_box_dom_sf"/>
</dbReference>
<dbReference type="GO" id="GO:0005634">
    <property type="term" value="C:nucleus"/>
    <property type="evidence" value="ECO:0007669"/>
    <property type="project" value="UniProtKB-UniRule"/>
</dbReference>
<evidence type="ECO:0000256" key="3">
    <source>
        <dbReference type="PROSITE-ProRule" id="PRU00267"/>
    </source>
</evidence>
<feature type="compositionally biased region" description="Basic residues" evidence="4">
    <location>
        <begin position="148"/>
        <end position="157"/>
    </location>
</feature>
<evidence type="ECO:0000313" key="6">
    <source>
        <dbReference type="EMBL" id="KAK0509625.1"/>
    </source>
</evidence>